<dbReference type="InterPro" id="IPR012318">
    <property type="entry name" value="HTH_CRP"/>
</dbReference>
<dbReference type="GO" id="GO:0003677">
    <property type="term" value="F:DNA binding"/>
    <property type="evidence" value="ECO:0007669"/>
    <property type="project" value="UniProtKB-KW"/>
</dbReference>
<reference evidence="6" key="1">
    <citation type="submission" date="2022-12" db="EMBL/GenBank/DDBJ databases">
        <title>Reference genome sequencing for broad-spectrum identification of bacterial and archaeal isolates by mass spectrometry.</title>
        <authorList>
            <person name="Sekiguchi Y."/>
            <person name="Tourlousse D.M."/>
        </authorList>
    </citation>
    <scope>NUCLEOTIDE SEQUENCE</scope>
    <source>
        <strain evidence="6">301</strain>
    </source>
</reference>
<dbReference type="InterPro" id="IPR036390">
    <property type="entry name" value="WH_DNA-bd_sf"/>
</dbReference>
<dbReference type="EMBL" id="JAVDPY010000011">
    <property type="protein sequence ID" value="MDR6336353.1"/>
    <property type="molecule type" value="Genomic_DNA"/>
</dbReference>
<evidence type="ECO:0000313" key="9">
    <source>
        <dbReference type="Proteomes" id="UP001245370"/>
    </source>
</evidence>
<dbReference type="Proteomes" id="UP001144397">
    <property type="component" value="Unassembled WGS sequence"/>
</dbReference>
<evidence type="ECO:0000259" key="4">
    <source>
        <dbReference type="PROSITE" id="PS50042"/>
    </source>
</evidence>
<dbReference type="InterPro" id="IPR050397">
    <property type="entry name" value="Env_Response_Regulators"/>
</dbReference>
<dbReference type="PROSITE" id="PS50042">
    <property type="entry name" value="CNMP_BINDING_3"/>
    <property type="match status" value="1"/>
</dbReference>
<proteinExistence type="predicted"/>
<evidence type="ECO:0000313" key="7">
    <source>
        <dbReference type="EMBL" id="MDR6336353.1"/>
    </source>
</evidence>
<dbReference type="Pfam" id="PF00027">
    <property type="entry name" value="cNMP_binding"/>
    <property type="match status" value="1"/>
</dbReference>
<evidence type="ECO:0000256" key="3">
    <source>
        <dbReference type="ARBA" id="ARBA00023163"/>
    </source>
</evidence>
<evidence type="ECO:0000256" key="1">
    <source>
        <dbReference type="ARBA" id="ARBA00023015"/>
    </source>
</evidence>
<dbReference type="SUPFAM" id="SSF46785">
    <property type="entry name" value="Winged helix' DNA-binding domain"/>
    <property type="match status" value="1"/>
</dbReference>
<dbReference type="Gene3D" id="2.60.120.10">
    <property type="entry name" value="Jelly Rolls"/>
    <property type="match status" value="1"/>
</dbReference>
<dbReference type="InterPro" id="IPR014710">
    <property type="entry name" value="RmlC-like_jellyroll"/>
</dbReference>
<dbReference type="EMBL" id="BSDO01000016">
    <property type="protein sequence ID" value="GLI25434.1"/>
    <property type="molecule type" value="Genomic_DNA"/>
</dbReference>
<keyword evidence="3" id="KW-0804">Transcription</keyword>
<evidence type="ECO:0000256" key="2">
    <source>
        <dbReference type="ARBA" id="ARBA00023125"/>
    </source>
</evidence>
<evidence type="ECO:0000313" key="8">
    <source>
        <dbReference type="Proteomes" id="UP001144397"/>
    </source>
</evidence>
<dbReference type="SMART" id="SM00419">
    <property type="entry name" value="HTH_CRP"/>
    <property type="match status" value="1"/>
</dbReference>
<dbReference type="PANTHER" id="PTHR24567">
    <property type="entry name" value="CRP FAMILY TRANSCRIPTIONAL REGULATORY PROTEIN"/>
    <property type="match status" value="1"/>
</dbReference>
<dbReference type="CDD" id="cd00038">
    <property type="entry name" value="CAP_ED"/>
    <property type="match status" value="1"/>
</dbReference>
<reference evidence="7 9" key="2">
    <citation type="submission" date="2023-07" db="EMBL/GenBank/DDBJ databases">
        <title>Genomic Encyclopedia of Type Strains, Phase IV (KMG-IV): sequencing the most valuable type-strain genomes for metagenomic binning, comparative biology and taxonomic classification.</title>
        <authorList>
            <person name="Goeker M."/>
        </authorList>
    </citation>
    <scope>NUCLEOTIDE SEQUENCE [LARGE SCALE GENOMIC DNA]</scope>
    <source>
        <strain evidence="7 9">DSM 338</strain>
    </source>
</reference>
<keyword evidence="9" id="KW-1185">Reference proteome</keyword>
<dbReference type="InterPro" id="IPR000595">
    <property type="entry name" value="cNMP-bd_dom"/>
</dbReference>
<protein>
    <submittedName>
        <fullName evidence="7">CRP-like cAMP-binding protein</fullName>
    </submittedName>
    <submittedName>
        <fullName evidence="6">Cyclic nucleotide-binding protein</fullName>
    </submittedName>
</protein>
<dbReference type="InterPro" id="IPR018490">
    <property type="entry name" value="cNMP-bd_dom_sf"/>
</dbReference>
<dbReference type="SUPFAM" id="SSF51206">
    <property type="entry name" value="cAMP-binding domain-like"/>
    <property type="match status" value="1"/>
</dbReference>
<evidence type="ECO:0000259" key="5">
    <source>
        <dbReference type="PROSITE" id="PS51063"/>
    </source>
</evidence>
<dbReference type="PANTHER" id="PTHR24567:SF68">
    <property type="entry name" value="DNA-BINDING TRANSCRIPTIONAL DUAL REGULATOR CRP"/>
    <property type="match status" value="1"/>
</dbReference>
<comment type="caution">
    <text evidence="6">The sequence shown here is derived from an EMBL/GenBank/DDBJ whole genome shotgun (WGS) entry which is preliminary data.</text>
</comment>
<sequence>MNPSHSPELERQQSTDPETLLAFLNDKDLGLGAKQRTLVKAQRVEISSAAASPIFVVFRGQLQVYVPTRQGTDVFVTDVEDGEMVGESAAFAEHDTPLLIEASKPTEVYVINRGHFIRAMTESSAFSIAVMRAMCRRLCRVNQRLATTVARSMRERLEIELRRLAKPMPDGSMQIDRLLTHEELALRISSQREAVTKELSRLVQRGVISRHRRGLRILRFDQLADAETS</sequence>
<name>A0A9W6CU75_XANFL</name>
<dbReference type="GO" id="GO:0003700">
    <property type="term" value="F:DNA-binding transcription factor activity"/>
    <property type="evidence" value="ECO:0007669"/>
    <property type="project" value="TreeGrafter"/>
</dbReference>
<accession>A0A9W6CU75</accession>
<feature type="domain" description="HTH crp-type" evidence="5">
    <location>
        <begin position="139"/>
        <end position="221"/>
    </location>
</feature>
<dbReference type="RefSeq" id="WP_012116566.1">
    <property type="nucleotide sequence ID" value="NZ_BSDO01000016.1"/>
</dbReference>
<organism evidence="6 8">
    <name type="scientific">Xanthobacter flavus</name>
    <dbReference type="NCBI Taxonomy" id="281"/>
    <lineage>
        <taxon>Bacteria</taxon>
        <taxon>Pseudomonadati</taxon>
        <taxon>Pseudomonadota</taxon>
        <taxon>Alphaproteobacteria</taxon>
        <taxon>Hyphomicrobiales</taxon>
        <taxon>Xanthobacteraceae</taxon>
        <taxon>Xanthobacter</taxon>
    </lineage>
</organism>
<dbReference type="PROSITE" id="PS51063">
    <property type="entry name" value="HTH_CRP_2"/>
    <property type="match status" value="1"/>
</dbReference>
<dbReference type="Pfam" id="PF13545">
    <property type="entry name" value="HTH_Crp_2"/>
    <property type="match status" value="1"/>
</dbReference>
<dbReference type="Proteomes" id="UP001245370">
    <property type="component" value="Unassembled WGS sequence"/>
</dbReference>
<keyword evidence="2" id="KW-0238">DNA-binding</keyword>
<dbReference type="AlphaFoldDB" id="A0A9W6CU75"/>
<feature type="domain" description="Cyclic nucleotide-binding" evidence="4">
    <location>
        <begin position="54"/>
        <end position="120"/>
    </location>
</feature>
<evidence type="ECO:0000313" key="6">
    <source>
        <dbReference type="EMBL" id="GLI25434.1"/>
    </source>
</evidence>
<keyword evidence="1" id="KW-0805">Transcription regulation</keyword>
<gene>
    <name evidence="7" type="ORF">GGQ86_004852</name>
    <name evidence="6" type="ORF">XFLAVUS301_51080</name>
</gene>
<dbReference type="GeneID" id="95765876"/>
<dbReference type="GO" id="GO:0005829">
    <property type="term" value="C:cytosol"/>
    <property type="evidence" value="ECO:0007669"/>
    <property type="project" value="TreeGrafter"/>
</dbReference>